<accession>A0A559J7S6</accession>
<evidence type="ECO:0000313" key="6">
    <source>
        <dbReference type="EMBL" id="TVX95924.1"/>
    </source>
</evidence>
<dbReference type="RefSeq" id="WP_144706625.1">
    <property type="nucleotide sequence ID" value="NZ_VNJJ01000019.1"/>
</dbReference>
<name>A0A559J7S6_9BACL</name>
<feature type="domain" description="HTH araC/xylS-type" evidence="5">
    <location>
        <begin position="647"/>
        <end position="746"/>
    </location>
</feature>
<dbReference type="InterPro" id="IPR018060">
    <property type="entry name" value="HTH_AraC"/>
</dbReference>
<dbReference type="PROSITE" id="PS00041">
    <property type="entry name" value="HTH_ARAC_FAMILY_1"/>
    <property type="match status" value="1"/>
</dbReference>
<keyword evidence="4" id="KW-1133">Transmembrane helix</keyword>
<organism evidence="6 7">
    <name type="scientific">Cohnella terricola</name>
    <dbReference type="NCBI Taxonomy" id="1289167"/>
    <lineage>
        <taxon>Bacteria</taxon>
        <taxon>Bacillati</taxon>
        <taxon>Bacillota</taxon>
        <taxon>Bacilli</taxon>
        <taxon>Bacillales</taxon>
        <taxon>Paenibacillaceae</taxon>
        <taxon>Cohnella</taxon>
    </lineage>
</organism>
<keyword evidence="1" id="KW-0805">Transcription regulation</keyword>
<keyword evidence="2" id="KW-0238">DNA-binding</keyword>
<dbReference type="OrthoDB" id="2483982at2"/>
<evidence type="ECO:0000313" key="7">
    <source>
        <dbReference type="Proteomes" id="UP000316330"/>
    </source>
</evidence>
<dbReference type="Proteomes" id="UP000316330">
    <property type="component" value="Unassembled WGS sequence"/>
</dbReference>
<gene>
    <name evidence="6" type="ORF">FPZ45_22150</name>
</gene>
<dbReference type="Pfam" id="PF12833">
    <property type="entry name" value="HTH_18"/>
    <property type="match status" value="1"/>
</dbReference>
<dbReference type="PROSITE" id="PS01124">
    <property type="entry name" value="HTH_ARAC_FAMILY_2"/>
    <property type="match status" value="1"/>
</dbReference>
<keyword evidence="7" id="KW-1185">Reference proteome</keyword>
<evidence type="ECO:0000256" key="3">
    <source>
        <dbReference type="ARBA" id="ARBA00023163"/>
    </source>
</evidence>
<dbReference type="InterPro" id="IPR018062">
    <property type="entry name" value="HTH_AraC-typ_CS"/>
</dbReference>
<evidence type="ECO:0000256" key="2">
    <source>
        <dbReference type="ARBA" id="ARBA00023125"/>
    </source>
</evidence>
<dbReference type="GO" id="GO:0003700">
    <property type="term" value="F:DNA-binding transcription factor activity"/>
    <property type="evidence" value="ECO:0007669"/>
    <property type="project" value="InterPro"/>
</dbReference>
<dbReference type="PANTHER" id="PTHR43280:SF10">
    <property type="entry name" value="REGULATORY PROTEIN POCR"/>
    <property type="match status" value="1"/>
</dbReference>
<dbReference type="GO" id="GO:0043565">
    <property type="term" value="F:sequence-specific DNA binding"/>
    <property type="evidence" value="ECO:0007669"/>
    <property type="project" value="InterPro"/>
</dbReference>
<dbReference type="SUPFAM" id="SSF46689">
    <property type="entry name" value="Homeodomain-like"/>
    <property type="match status" value="2"/>
</dbReference>
<dbReference type="PANTHER" id="PTHR43280">
    <property type="entry name" value="ARAC-FAMILY TRANSCRIPTIONAL REGULATOR"/>
    <property type="match status" value="1"/>
</dbReference>
<dbReference type="Gene3D" id="1.10.10.60">
    <property type="entry name" value="Homeodomain-like"/>
    <property type="match status" value="2"/>
</dbReference>
<evidence type="ECO:0000256" key="4">
    <source>
        <dbReference type="SAM" id="Phobius"/>
    </source>
</evidence>
<comment type="caution">
    <text evidence="6">The sequence shown here is derived from an EMBL/GenBank/DDBJ whole genome shotgun (WGS) entry which is preliminary data.</text>
</comment>
<keyword evidence="4" id="KW-0812">Transmembrane</keyword>
<feature type="transmembrane region" description="Helical" evidence="4">
    <location>
        <begin position="283"/>
        <end position="301"/>
    </location>
</feature>
<dbReference type="InterPro" id="IPR009057">
    <property type="entry name" value="Homeodomain-like_sf"/>
</dbReference>
<keyword evidence="3" id="KW-0804">Transcription</keyword>
<dbReference type="AlphaFoldDB" id="A0A559J7S6"/>
<feature type="transmembrane region" description="Helical" evidence="4">
    <location>
        <begin position="14"/>
        <end position="32"/>
    </location>
</feature>
<proteinExistence type="predicted"/>
<sequence>MQLVAFQRIYFRNFILFMAVFIIVFLPFIFLITTQFSRYAIEEVDRTAHTKVNEIRDNTEYVLEKLKGYALSMYEDQNIQYWLLGDQSDQLLAVAAMKSQNNFMYNEPFISRTYIINSLSQSVIDSKLGKSAFKDFEDHTILEKVAFNNDMYLSFFNHIVNDTEYLAMIVPTSPNKQEYGYLVLLIDKTKLMNYLFGPNLEETNDVSIFTVDGQRIMGGAFLELDQAIDQSFRSHTESNIDIEFQGDRFYINKAVSDMYDWNFYYANNYGNITQRIQAFKEKLLTFSFLSLGLIAILFFISSRRSLGSLSQLAEKIKDKYGSDLNNKNRISSILSNSEMKLIDRGLEAILTNVEQLNSSIRDHRDLIRSEHLSQWIFQGNLNQKSRHFFMQETKLLHTNYLYLSVIRIDSYLAFCEQYDFNSRKLLKYAIRNISEEILHKQGIAAESLDLGSDHLVLLIGSEEQEPVTLLPQLNDILEHISSITKISVSLAISNATSSQDDLRILYQHIYELTNLKFLSGENHIFMENEYEDFVQSLPATEISPHELIQFIQQGQFEQAIDKLRQQMKVFAGCSYSDCKLNIIHLVYELTKAFNKLNAIQQFKGIHQVLDRFSTLAQLQSWLEDVIREIISEMTIPKVKTRQEKIVHEIHEYIRTHLQDPQLSVERIAEHLSFSISYLRQMHREVTGMTMSDYILTEKIALAKKLLTSTDLTMYEIIERSGFLTKSHFFAAFKKLTGLTPKQYRESQPDIP</sequence>
<dbReference type="EMBL" id="VNJJ01000019">
    <property type="protein sequence ID" value="TVX95924.1"/>
    <property type="molecule type" value="Genomic_DNA"/>
</dbReference>
<evidence type="ECO:0000256" key="1">
    <source>
        <dbReference type="ARBA" id="ARBA00023015"/>
    </source>
</evidence>
<evidence type="ECO:0000259" key="5">
    <source>
        <dbReference type="PROSITE" id="PS01124"/>
    </source>
</evidence>
<keyword evidence="4" id="KW-0472">Membrane</keyword>
<reference evidence="6 7" key="1">
    <citation type="submission" date="2019-07" db="EMBL/GenBank/DDBJ databases">
        <authorList>
            <person name="Kim J."/>
        </authorList>
    </citation>
    <scope>NUCLEOTIDE SEQUENCE [LARGE SCALE GENOMIC DNA]</scope>
    <source>
        <strain evidence="6 7">G13</strain>
    </source>
</reference>
<protein>
    <submittedName>
        <fullName evidence="6">Helix-turn-helix transcriptional regulator</fullName>
    </submittedName>
</protein>
<dbReference type="SMART" id="SM00342">
    <property type="entry name" value="HTH_ARAC"/>
    <property type="match status" value="1"/>
</dbReference>